<name>A0A368KQC1_9BACT</name>
<evidence type="ECO:0000313" key="3">
    <source>
        <dbReference type="Proteomes" id="UP000253562"/>
    </source>
</evidence>
<evidence type="ECO:0000313" key="2">
    <source>
        <dbReference type="EMBL" id="RCS44642.1"/>
    </source>
</evidence>
<comment type="caution">
    <text evidence="2">The sequence shown here is derived from an EMBL/GenBank/DDBJ whole genome shotgun (WGS) entry which is preliminary data.</text>
</comment>
<feature type="domain" description="ABM" evidence="1">
    <location>
        <begin position="25"/>
        <end position="115"/>
    </location>
</feature>
<dbReference type="GO" id="GO:0004497">
    <property type="term" value="F:monooxygenase activity"/>
    <property type="evidence" value="ECO:0007669"/>
    <property type="project" value="UniProtKB-KW"/>
</dbReference>
<dbReference type="RefSeq" id="WP_114370180.1">
    <property type="nucleotide sequence ID" value="NZ_QPEX01000034.1"/>
</dbReference>
<dbReference type="Gene3D" id="3.30.70.100">
    <property type="match status" value="1"/>
</dbReference>
<dbReference type="SUPFAM" id="SSF54909">
    <property type="entry name" value="Dimeric alpha+beta barrel"/>
    <property type="match status" value="1"/>
</dbReference>
<dbReference type="AlphaFoldDB" id="A0A368KQC1"/>
<protein>
    <submittedName>
        <fullName evidence="2">Antibiotic biosynthesis monooxygenase</fullName>
    </submittedName>
</protein>
<dbReference type="Proteomes" id="UP000253562">
    <property type="component" value="Unassembled WGS sequence"/>
</dbReference>
<organism evidence="2 3">
    <name type="scientific">Bremerella cremea</name>
    <dbReference type="NCBI Taxonomy" id="1031537"/>
    <lineage>
        <taxon>Bacteria</taxon>
        <taxon>Pseudomonadati</taxon>
        <taxon>Planctomycetota</taxon>
        <taxon>Planctomycetia</taxon>
        <taxon>Pirellulales</taxon>
        <taxon>Pirellulaceae</taxon>
        <taxon>Bremerella</taxon>
    </lineage>
</organism>
<dbReference type="OrthoDB" id="1494517at2"/>
<reference evidence="2 3" key="1">
    <citation type="submission" date="2018-07" db="EMBL/GenBank/DDBJ databases">
        <title>Comparative genomes isolates from brazilian mangrove.</title>
        <authorList>
            <person name="De Araujo J.E."/>
            <person name="Taketani R.G."/>
            <person name="Silva M.C.P."/>
            <person name="Lourenco M.V."/>
            <person name="Oliveira V.M."/>
            <person name="Andreote F.D."/>
        </authorList>
    </citation>
    <scope>NUCLEOTIDE SEQUENCE [LARGE SCALE GENOMIC DNA]</scope>
    <source>
        <strain evidence="2 3">HEX PRIS-MGV</strain>
    </source>
</reference>
<sequence length="123" mass="13658">MPEFKELNESTSLAQQLQATVDGPVVLINVFTVDAADEEALIEAWKHDADFMREQPGYISTQMHKGIGGSPTFVNYAIWENVESFRNAFLNPEFQKRIADYPASAVASPHLFTKMTVPGHCVG</sequence>
<dbReference type="InterPro" id="IPR007138">
    <property type="entry name" value="ABM_dom"/>
</dbReference>
<evidence type="ECO:0000259" key="1">
    <source>
        <dbReference type="PROSITE" id="PS51725"/>
    </source>
</evidence>
<keyword evidence="2" id="KW-0503">Monooxygenase</keyword>
<accession>A0A368KQC1</accession>
<dbReference type="Pfam" id="PF03992">
    <property type="entry name" value="ABM"/>
    <property type="match status" value="1"/>
</dbReference>
<dbReference type="InterPro" id="IPR011008">
    <property type="entry name" value="Dimeric_a/b-barrel"/>
</dbReference>
<gene>
    <name evidence="2" type="ORF">DTL42_17115</name>
</gene>
<proteinExistence type="predicted"/>
<dbReference type="EMBL" id="QPEX01000034">
    <property type="protein sequence ID" value="RCS44642.1"/>
    <property type="molecule type" value="Genomic_DNA"/>
</dbReference>
<dbReference type="PROSITE" id="PS51725">
    <property type="entry name" value="ABM"/>
    <property type="match status" value="1"/>
</dbReference>
<keyword evidence="2" id="KW-0560">Oxidoreductase</keyword>